<dbReference type="PANTHER" id="PTHR40446">
    <property type="entry name" value="N-ACETYLGLUCOSAMINE-1-PHOSPHODIESTER ALPHA-N-ACETYLGLUCOSAMINIDASE"/>
    <property type="match status" value="1"/>
</dbReference>
<protein>
    <submittedName>
        <fullName evidence="2">Exopolysaccharide biosynthesis protein</fullName>
    </submittedName>
</protein>
<gene>
    <name evidence="2" type="ORF">J2Z35_002901</name>
</gene>
<proteinExistence type="predicted"/>
<dbReference type="RefSeq" id="WP_209662110.1">
    <property type="nucleotide sequence ID" value="NZ_JAGGLI010000068.1"/>
</dbReference>
<evidence type="ECO:0000313" key="3">
    <source>
        <dbReference type="Proteomes" id="UP001314903"/>
    </source>
</evidence>
<comment type="caution">
    <text evidence="2">The sequence shown here is derived from an EMBL/GenBank/DDBJ whole genome shotgun (WGS) entry which is preliminary data.</text>
</comment>
<reference evidence="2 3" key="1">
    <citation type="submission" date="2021-03" db="EMBL/GenBank/DDBJ databases">
        <title>Genomic Encyclopedia of Type Strains, Phase IV (KMG-IV): sequencing the most valuable type-strain genomes for metagenomic binning, comparative biology and taxonomic classification.</title>
        <authorList>
            <person name="Goeker M."/>
        </authorList>
    </citation>
    <scope>NUCLEOTIDE SEQUENCE [LARGE SCALE GENOMIC DNA]</scope>
    <source>
        <strain evidence="2 3">DSM 27512</strain>
    </source>
</reference>
<evidence type="ECO:0000259" key="1">
    <source>
        <dbReference type="Pfam" id="PF09992"/>
    </source>
</evidence>
<accession>A0ABS4KMQ7</accession>
<dbReference type="InterPro" id="IPR018711">
    <property type="entry name" value="NAGPA"/>
</dbReference>
<sequence>MSKKRFMLIFMMITFILTTNLSFGASHHYFKTQKFSNGKTANYVLVNFNAKDITLGIGTANNRIYSADSLKNISNTKAKENSKAFSAINGTYFSAYNNIPVPYGTIIDDGKLLHIGNYGAVFGVTKDKKLVIDNVNIEITGSINGVENQYYTWGINHPRTEPDAIMIFTPEFSEQTMMPEAKNVVIKNGIVSAITSGNTAIPQDGFVISFNPSMYHLVSRFEAGYKVDYTPEFKSRRENATDADNDIWKDVVYAVGAGPSLILNTAITADGTKEGFTEAKINTQRAQRSFIGFREDGRVVMGTVSNASLAELAQVCKELNLKSAMNLDGGASSGLMYNGSYKTSPGRKINNSLIFFENQK</sequence>
<feature type="domain" description="Phosphodiester glycosidase" evidence="1">
    <location>
        <begin position="184"/>
        <end position="356"/>
    </location>
</feature>
<name>A0ABS4KMQ7_9FIRM</name>
<dbReference type="EMBL" id="JAGGLI010000068">
    <property type="protein sequence ID" value="MBP2029063.1"/>
    <property type="molecule type" value="Genomic_DNA"/>
</dbReference>
<evidence type="ECO:0000313" key="2">
    <source>
        <dbReference type="EMBL" id="MBP2029063.1"/>
    </source>
</evidence>
<dbReference type="PANTHER" id="PTHR40446:SF2">
    <property type="entry name" value="N-ACETYLGLUCOSAMINE-1-PHOSPHODIESTER ALPHA-N-ACETYLGLUCOSAMINIDASE"/>
    <property type="match status" value="1"/>
</dbReference>
<keyword evidence="3" id="KW-1185">Reference proteome</keyword>
<organism evidence="2 3">
    <name type="scientific">Acetoanaerobium pronyense</name>
    <dbReference type="NCBI Taxonomy" id="1482736"/>
    <lineage>
        <taxon>Bacteria</taxon>
        <taxon>Bacillati</taxon>
        <taxon>Bacillota</taxon>
        <taxon>Clostridia</taxon>
        <taxon>Peptostreptococcales</taxon>
        <taxon>Filifactoraceae</taxon>
        <taxon>Acetoanaerobium</taxon>
    </lineage>
</organism>
<dbReference type="Proteomes" id="UP001314903">
    <property type="component" value="Unassembled WGS sequence"/>
</dbReference>
<dbReference type="Pfam" id="PF09992">
    <property type="entry name" value="NAGPA"/>
    <property type="match status" value="1"/>
</dbReference>